<dbReference type="Pfam" id="PF00578">
    <property type="entry name" value="AhpC-TSA"/>
    <property type="match status" value="1"/>
</dbReference>
<dbReference type="CDD" id="cd02966">
    <property type="entry name" value="TlpA_like_family"/>
    <property type="match status" value="1"/>
</dbReference>
<feature type="signal peptide" evidence="5">
    <location>
        <begin position="1"/>
        <end position="20"/>
    </location>
</feature>
<keyword evidence="2" id="KW-0201">Cytochrome c-type biogenesis</keyword>
<evidence type="ECO:0000256" key="4">
    <source>
        <dbReference type="ARBA" id="ARBA00023284"/>
    </source>
</evidence>
<keyword evidence="5" id="KW-0732">Signal</keyword>
<dbReference type="Proteomes" id="UP000315971">
    <property type="component" value="Unassembled WGS sequence"/>
</dbReference>
<organism evidence="7 8">
    <name type="scientific">Solitalea koreensis</name>
    <dbReference type="NCBI Taxonomy" id="543615"/>
    <lineage>
        <taxon>Bacteria</taxon>
        <taxon>Pseudomonadati</taxon>
        <taxon>Bacteroidota</taxon>
        <taxon>Sphingobacteriia</taxon>
        <taxon>Sphingobacteriales</taxon>
        <taxon>Sphingobacteriaceae</taxon>
        <taxon>Solitalea</taxon>
    </lineage>
</organism>
<dbReference type="GO" id="GO:0017004">
    <property type="term" value="P:cytochrome complex assembly"/>
    <property type="evidence" value="ECO:0007669"/>
    <property type="project" value="UniProtKB-KW"/>
</dbReference>
<dbReference type="GO" id="GO:0016491">
    <property type="term" value="F:oxidoreductase activity"/>
    <property type="evidence" value="ECO:0007669"/>
    <property type="project" value="InterPro"/>
</dbReference>
<gene>
    <name evidence="7" type="ORF">SAMN06265350_11628</name>
</gene>
<dbReference type="InterPro" id="IPR025380">
    <property type="entry name" value="DUF4369"/>
</dbReference>
<evidence type="ECO:0000256" key="5">
    <source>
        <dbReference type="SAM" id="SignalP"/>
    </source>
</evidence>
<evidence type="ECO:0000313" key="7">
    <source>
        <dbReference type="EMBL" id="SMO84370.1"/>
    </source>
</evidence>
<feature type="chain" id="PRO_5021966136" evidence="5">
    <location>
        <begin position="21"/>
        <end position="374"/>
    </location>
</feature>
<dbReference type="GO" id="GO:0030313">
    <property type="term" value="C:cell envelope"/>
    <property type="evidence" value="ECO:0007669"/>
    <property type="project" value="UniProtKB-SubCell"/>
</dbReference>
<dbReference type="RefSeq" id="WP_142604780.1">
    <property type="nucleotide sequence ID" value="NZ_FXSZ01000016.1"/>
</dbReference>
<dbReference type="InterPro" id="IPR017937">
    <property type="entry name" value="Thioredoxin_CS"/>
</dbReference>
<dbReference type="PANTHER" id="PTHR42852:SF6">
    <property type="entry name" value="THIOL:DISULFIDE INTERCHANGE PROTEIN DSBE"/>
    <property type="match status" value="1"/>
</dbReference>
<name>A0A521EMN8_9SPHI</name>
<protein>
    <submittedName>
        <fullName evidence="7">Peroxiredoxin</fullName>
    </submittedName>
</protein>
<evidence type="ECO:0000313" key="8">
    <source>
        <dbReference type="Proteomes" id="UP000315971"/>
    </source>
</evidence>
<dbReference type="PROSITE" id="PS00194">
    <property type="entry name" value="THIOREDOXIN_1"/>
    <property type="match status" value="1"/>
</dbReference>
<dbReference type="InterPro" id="IPR013766">
    <property type="entry name" value="Thioredoxin_domain"/>
</dbReference>
<sequence>MKLKFLCLLALPLMLNTANAQTKKGFVINGQLANLQDGANVYLFSHNIETNKTDTISKAVASKGAFKLTGSVAAPELHYLVIQNLRGGFPFFVENNNLTLKGNVDSLGKIAVTGSKSQDDLASVNSKLSALGNEMNALYPAFQEAKKANDTAKMDEINKKADAIQVQQQNVVKDFAATHPASYASPYVVMVNIRGLDPAVYQPIYDKFSANVKQSTFGKQLNKSLVVLAKTAIGKPAPEFTGKTPDGKDLALKDVVSKGKITMIDFWASWCGPCRAENPNVVKLYQQYHEKGFNVIGVSLDRDADKWEKAIADDNLTWNHVSDLKFWSSEFAALYGVQAVPATFLLDAKGIIIGKNLRGEKLAEKLAELLGPAQ</sequence>
<dbReference type="AlphaFoldDB" id="A0A521EMN8"/>
<dbReference type="Pfam" id="PF14289">
    <property type="entry name" value="DUF4369"/>
    <property type="match status" value="1"/>
</dbReference>
<evidence type="ECO:0000256" key="3">
    <source>
        <dbReference type="ARBA" id="ARBA00023157"/>
    </source>
</evidence>
<dbReference type="PROSITE" id="PS51352">
    <property type="entry name" value="THIOREDOXIN_2"/>
    <property type="match status" value="1"/>
</dbReference>
<accession>A0A521EMN8</accession>
<dbReference type="Gene3D" id="3.40.30.10">
    <property type="entry name" value="Glutaredoxin"/>
    <property type="match status" value="1"/>
</dbReference>
<feature type="domain" description="Thioredoxin" evidence="6">
    <location>
        <begin position="231"/>
        <end position="374"/>
    </location>
</feature>
<keyword evidence="3" id="KW-1015">Disulfide bond</keyword>
<keyword evidence="8" id="KW-1185">Reference proteome</keyword>
<reference evidence="7 8" key="1">
    <citation type="submission" date="2017-05" db="EMBL/GenBank/DDBJ databases">
        <authorList>
            <person name="Varghese N."/>
            <person name="Submissions S."/>
        </authorList>
    </citation>
    <scope>NUCLEOTIDE SEQUENCE [LARGE SCALE GENOMIC DNA]</scope>
    <source>
        <strain evidence="7 8">DSM 21342</strain>
    </source>
</reference>
<dbReference type="InterPro" id="IPR000866">
    <property type="entry name" value="AhpC/TSA"/>
</dbReference>
<dbReference type="InterPro" id="IPR050553">
    <property type="entry name" value="Thioredoxin_ResA/DsbE_sf"/>
</dbReference>
<dbReference type="SUPFAM" id="SSF52833">
    <property type="entry name" value="Thioredoxin-like"/>
    <property type="match status" value="1"/>
</dbReference>
<proteinExistence type="predicted"/>
<dbReference type="PANTHER" id="PTHR42852">
    <property type="entry name" value="THIOL:DISULFIDE INTERCHANGE PROTEIN DSBE"/>
    <property type="match status" value="1"/>
</dbReference>
<keyword evidence="4" id="KW-0676">Redox-active center</keyword>
<evidence type="ECO:0000256" key="2">
    <source>
        <dbReference type="ARBA" id="ARBA00022748"/>
    </source>
</evidence>
<dbReference type="InterPro" id="IPR036249">
    <property type="entry name" value="Thioredoxin-like_sf"/>
</dbReference>
<dbReference type="GO" id="GO:0016209">
    <property type="term" value="F:antioxidant activity"/>
    <property type="evidence" value="ECO:0007669"/>
    <property type="project" value="InterPro"/>
</dbReference>
<comment type="subcellular location">
    <subcellularLocation>
        <location evidence="1">Cell envelope</location>
    </subcellularLocation>
</comment>
<dbReference type="OrthoDB" id="1069091at2"/>
<evidence type="ECO:0000256" key="1">
    <source>
        <dbReference type="ARBA" id="ARBA00004196"/>
    </source>
</evidence>
<dbReference type="EMBL" id="FXSZ01000016">
    <property type="protein sequence ID" value="SMO84370.1"/>
    <property type="molecule type" value="Genomic_DNA"/>
</dbReference>
<evidence type="ECO:0000259" key="6">
    <source>
        <dbReference type="PROSITE" id="PS51352"/>
    </source>
</evidence>